<keyword evidence="1 5" id="KW-0436">Ligase</keyword>
<dbReference type="OrthoDB" id="428822at2759"/>
<keyword evidence="5" id="KW-0648">Protein biosynthesis</keyword>
<dbReference type="eggNOG" id="KOG1149">
    <property type="taxonomic scope" value="Eukaryota"/>
</dbReference>
<evidence type="ECO:0000256" key="1">
    <source>
        <dbReference type="ARBA" id="ARBA00022598"/>
    </source>
</evidence>
<feature type="domain" description="Glutamyl/glutaminyl-tRNA synthetase class Ib catalytic" evidence="6">
    <location>
        <begin position="16"/>
        <end position="262"/>
    </location>
</feature>
<dbReference type="Pfam" id="PF00749">
    <property type="entry name" value="tRNA-synt_1c"/>
    <property type="match status" value="1"/>
</dbReference>
<dbReference type="PANTHER" id="PTHR43311:SF2">
    <property type="entry name" value="GLUTAMATE--TRNA LIGASE, MITOCHONDRIAL-RELATED"/>
    <property type="match status" value="1"/>
</dbReference>
<dbReference type="Gene3D" id="3.40.50.620">
    <property type="entry name" value="HUPs"/>
    <property type="match status" value="1"/>
</dbReference>
<organism evidence="7 8">
    <name type="scientific">Ichthyophthirius multifiliis</name>
    <name type="common">White spot disease agent</name>
    <name type="synonym">Ich</name>
    <dbReference type="NCBI Taxonomy" id="5932"/>
    <lineage>
        <taxon>Eukaryota</taxon>
        <taxon>Sar</taxon>
        <taxon>Alveolata</taxon>
        <taxon>Ciliophora</taxon>
        <taxon>Intramacronucleata</taxon>
        <taxon>Oligohymenophorea</taxon>
        <taxon>Hymenostomatida</taxon>
        <taxon>Ophryoglenina</taxon>
        <taxon>Ichthyophthirius</taxon>
    </lineage>
</organism>
<dbReference type="GeneID" id="14903274"/>
<keyword evidence="8" id="KW-1185">Reference proteome</keyword>
<evidence type="ECO:0000256" key="4">
    <source>
        <dbReference type="ARBA" id="ARBA00023146"/>
    </source>
</evidence>
<dbReference type="GO" id="GO:0004818">
    <property type="term" value="F:glutamate-tRNA ligase activity"/>
    <property type="evidence" value="ECO:0007669"/>
    <property type="project" value="TreeGrafter"/>
</dbReference>
<evidence type="ECO:0000313" key="7">
    <source>
        <dbReference type="EMBL" id="EGR27215.1"/>
    </source>
</evidence>
<dbReference type="RefSeq" id="XP_004024099.1">
    <property type="nucleotide sequence ID" value="XM_004024050.1"/>
</dbReference>
<reference evidence="7 8" key="1">
    <citation type="submission" date="2011-07" db="EMBL/GenBank/DDBJ databases">
        <authorList>
            <person name="Coyne R."/>
            <person name="Brami D."/>
            <person name="Johnson J."/>
            <person name="Hostetler J."/>
            <person name="Hannick L."/>
            <person name="Clark T."/>
            <person name="Cassidy-Hanley D."/>
            <person name="Inman J."/>
        </authorList>
    </citation>
    <scope>NUCLEOTIDE SEQUENCE [LARGE SCALE GENOMIC DNA]</scope>
    <source>
        <strain evidence="7 8">G5</strain>
    </source>
</reference>
<dbReference type="GO" id="GO:0006424">
    <property type="term" value="P:glutamyl-tRNA aminoacylation"/>
    <property type="evidence" value="ECO:0007669"/>
    <property type="project" value="TreeGrafter"/>
</dbReference>
<dbReference type="PANTHER" id="PTHR43311">
    <property type="entry name" value="GLUTAMATE--TRNA LIGASE"/>
    <property type="match status" value="1"/>
</dbReference>
<dbReference type="InParanoid" id="G0R5P2"/>
<keyword evidence="4 5" id="KW-0030">Aminoacyl-tRNA synthetase</keyword>
<accession>G0R5P2</accession>
<dbReference type="AlphaFoldDB" id="G0R5P2"/>
<dbReference type="PRINTS" id="PR00987">
    <property type="entry name" value="TRNASYNTHGLU"/>
</dbReference>
<dbReference type="GO" id="GO:0005524">
    <property type="term" value="F:ATP binding"/>
    <property type="evidence" value="ECO:0007669"/>
    <property type="project" value="UniProtKB-KW"/>
</dbReference>
<evidence type="ECO:0000256" key="5">
    <source>
        <dbReference type="RuleBase" id="RU363037"/>
    </source>
</evidence>
<keyword evidence="3 5" id="KW-0067">ATP-binding</keyword>
<dbReference type="InterPro" id="IPR020058">
    <property type="entry name" value="Glu/Gln-tRNA-synth_Ib_cat-dom"/>
</dbReference>
<evidence type="ECO:0000259" key="6">
    <source>
        <dbReference type="Pfam" id="PF00749"/>
    </source>
</evidence>
<dbReference type="OMA" id="WLLRMED"/>
<dbReference type="EMBL" id="GL984380">
    <property type="protein sequence ID" value="EGR27215.1"/>
    <property type="molecule type" value="Genomic_DNA"/>
</dbReference>
<keyword evidence="2 5" id="KW-0547">Nucleotide-binding</keyword>
<dbReference type="InterPro" id="IPR014729">
    <property type="entry name" value="Rossmann-like_a/b/a_fold"/>
</dbReference>
<comment type="similarity">
    <text evidence="5">Belongs to the class-I aminoacyl-tRNA synthetase family.</text>
</comment>
<name>G0R5P2_ICHMU</name>
<protein>
    <recommendedName>
        <fullName evidence="6">Glutamyl/glutaminyl-tRNA synthetase class Ib catalytic domain-containing protein</fullName>
    </recommendedName>
</protein>
<dbReference type="STRING" id="857967.G0R5P2"/>
<evidence type="ECO:0000313" key="8">
    <source>
        <dbReference type="Proteomes" id="UP000008983"/>
    </source>
</evidence>
<sequence>MFFKRNYSFCSTFHNIRVRYSLNPYNHMNMNHLRSAILNFIFARSKGGSFVLRIDDLDQKPNQQNFFKNQINILQQSGIQWDEGPYNQFTENEGKYGPYFCSQRKNIYQDYSEKLIKEKKAFRCFCSHDEIKKFKQMQQNNQFIYEGTCLKLTEEQIEVKLQKKTPYTVRLNTSQEQIQQNQKYKDSLQNQQEFQIHSSLLTYFVIIKTDGNPTFPFANAVDDYVMKFTHIIRENNWMRDIPKQKIIYQQLGIEYVPIFMHLPDYKGVFIFFLKYINIYNYIDKWSIIRQQTILLIIKYIEFIRLGSYF</sequence>
<evidence type="ECO:0000256" key="3">
    <source>
        <dbReference type="ARBA" id="ARBA00022840"/>
    </source>
</evidence>
<gene>
    <name evidence="7" type="ORF">IMG5_200010</name>
</gene>
<dbReference type="InterPro" id="IPR049940">
    <property type="entry name" value="GluQ/Sye"/>
</dbReference>
<dbReference type="SUPFAM" id="SSF52374">
    <property type="entry name" value="Nucleotidylyl transferase"/>
    <property type="match status" value="1"/>
</dbReference>
<proteinExistence type="inferred from homology"/>
<evidence type="ECO:0000256" key="2">
    <source>
        <dbReference type="ARBA" id="ARBA00022741"/>
    </source>
</evidence>
<dbReference type="Proteomes" id="UP000008983">
    <property type="component" value="Unassembled WGS sequence"/>
</dbReference>
<dbReference type="InterPro" id="IPR000924">
    <property type="entry name" value="Glu/Gln-tRNA-synth"/>
</dbReference>